<sequence length="250" mass="25905">MRYAGKVAIVTGGGRGIGFAIARRVGGEGASVVLADIAIANAQDAATRLKAEGIEALGIACDVADETAMHAVAEEACAHFGGIDLLVANAGLHLSGYAKTPCELPGEEWQRLMDVNVIGIVNGARACRAAMRARGGGAILTISSMAGYKGENAYGISKLAVRGLTVALAKELAVDRIRVCGIAPGLVDSEEAMARFPVDRREKYVNELQLVKRLGRMDDIAAAAAFLGSDEASFITGETILISGGAFCRI</sequence>
<dbReference type="PANTHER" id="PTHR43943:SF2">
    <property type="entry name" value="DEHYDROGENASE_REDUCTASE 4"/>
    <property type="match status" value="1"/>
</dbReference>
<dbReference type="Pfam" id="PF13561">
    <property type="entry name" value="adh_short_C2"/>
    <property type="match status" value="1"/>
</dbReference>
<gene>
    <name evidence="2" type="ORF">FHR21_002826</name>
</gene>
<keyword evidence="3" id="KW-1185">Reference proteome</keyword>
<dbReference type="CDD" id="cd05233">
    <property type="entry name" value="SDR_c"/>
    <property type="match status" value="1"/>
</dbReference>
<dbReference type="EMBL" id="JACIJH010000009">
    <property type="protein sequence ID" value="MBB5707460.1"/>
    <property type="molecule type" value="Genomic_DNA"/>
</dbReference>
<comment type="similarity">
    <text evidence="1">Belongs to the short-chain dehydrogenases/reductases (SDR) family.</text>
</comment>
<accession>A0A7W9ESS3</accession>
<dbReference type="InterPro" id="IPR036291">
    <property type="entry name" value="NAD(P)-bd_dom_sf"/>
</dbReference>
<dbReference type="AlphaFoldDB" id="A0A7W9ESS3"/>
<dbReference type="PRINTS" id="PR00080">
    <property type="entry name" value="SDRFAMILY"/>
</dbReference>
<dbReference type="PANTHER" id="PTHR43943">
    <property type="entry name" value="DEHYDROGENASE/REDUCTASE (SDR FAMILY) MEMBER 4"/>
    <property type="match status" value="1"/>
</dbReference>
<dbReference type="PRINTS" id="PR00081">
    <property type="entry name" value="GDHRDH"/>
</dbReference>
<name>A0A7W9ESS3_9SPHN</name>
<proteinExistence type="inferred from homology"/>
<evidence type="ECO:0000256" key="1">
    <source>
        <dbReference type="ARBA" id="ARBA00006484"/>
    </source>
</evidence>
<comment type="caution">
    <text evidence="2">The sequence shown here is derived from an EMBL/GenBank/DDBJ whole genome shotgun (WGS) entry which is preliminary data.</text>
</comment>
<reference evidence="2 3" key="1">
    <citation type="submission" date="2020-08" db="EMBL/GenBank/DDBJ databases">
        <title>Genomic Encyclopedia of Type Strains, Phase IV (KMG-IV): sequencing the most valuable type-strain genomes for metagenomic binning, comparative biology and taxonomic classification.</title>
        <authorList>
            <person name="Goeker M."/>
        </authorList>
    </citation>
    <scope>NUCLEOTIDE SEQUENCE [LARGE SCALE GENOMIC DNA]</scope>
    <source>
        <strain evidence="2 3">DSM 27163</strain>
    </source>
</reference>
<evidence type="ECO:0000313" key="2">
    <source>
        <dbReference type="EMBL" id="MBB5707460.1"/>
    </source>
</evidence>
<dbReference type="RefSeq" id="WP_184099308.1">
    <property type="nucleotide sequence ID" value="NZ_JACIJH010000009.1"/>
</dbReference>
<dbReference type="Gene3D" id="3.40.50.720">
    <property type="entry name" value="NAD(P)-binding Rossmann-like Domain"/>
    <property type="match status" value="1"/>
</dbReference>
<organism evidence="2 3">
    <name type="scientific">Sphingopyxis panaciterrulae</name>
    <dbReference type="NCBI Taxonomy" id="462372"/>
    <lineage>
        <taxon>Bacteria</taxon>
        <taxon>Pseudomonadati</taxon>
        <taxon>Pseudomonadota</taxon>
        <taxon>Alphaproteobacteria</taxon>
        <taxon>Sphingomonadales</taxon>
        <taxon>Sphingomonadaceae</taxon>
        <taxon>Sphingopyxis</taxon>
    </lineage>
</organism>
<dbReference type="FunFam" id="3.40.50.720:FF:000084">
    <property type="entry name" value="Short-chain dehydrogenase reductase"/>
    <property type="match status" value="1"/>
</dbReference>
<protein>
    <submittedName>
        <fullName evidence="2">NAD(P)-dependent dehydrogenase (Short-subunit alcohol dehydrogenase family)</fullName>
    </submittedName>
</protein>
<dbReference type="Proteomes" id="UP000537161">
    <property type="component" value="Unassembled WGS sequence"/>
</dbReference>
<evidence type="ECO:0000313" key="3">
    <source>
        <dbReference type="Proteomes" id="UP000537161"/>
    </source>
</evidence>
<dbReference type="SUPFAM" id="SSF51735">
    <property type="entry name" value="NAD(P)-binding Rossmann-fold domains"/>
    <property type="match status" value="1"/>
</dbReference>
<dbReference type="InterPro" id="IPR002347">
    <property type="entry name" value="SDR_fam"/>
</dbReference>